<dbReference type="RefSeq" id="WP_105042321.1">
    <property type="nucleotide sequence ID" value="NZ_MQWA01000001.1"/>
</dbReference>
<organism evidence="2 3">
    <name type="scientific">Rubritalea profundi</name>
    <dbReference type="NCBI Taxonomy" id="1658618"/>
    <lineage>
        <taxon>Bacteria</taxon>
        <taxon>Pseudomonadati</taxon>
        <taxon>Verrucomicrobiota</taxon>
        <taxon>Verrucomicrobiia</taxon>
        <taxon>Verrucomicrobiales</taxon>
        <taxon>Rubritaleaceae</taxon>
        <taxon>Rubritalea</taxon>
    </lineage>
</organism>
<proteinExistence type="predicted"/>
<dbReference type="InterPro" id="IPR027417">
    <property type="entry name" value="P-loop_NTPase"/>
</dbReference>
<evidence type="ECO:0000313" key="3">
    <source>
        <dbReference type="Proteomes" id="UP000239907"/>
    </source>
</evidence>
<comment type="caution">
    <text evidence="2">The sequence shown here is derived from an EMBL/GenBank/DDBJ whole genome shotgun (WGS) entry which is preliminary data.</text>
</comment>
<name>A0A2S7TYJ4_9BACT</name>
<dbReference type="OrthoDB" id="9808822at2"/>
<sequence>MIQSSQTVFSPLPKLVVARPMLMFTGFLGAGKTTLLRELLKQLKARHHLADVILNDRENAEIDKETLVGHAADIEALTGSCVCCDGYHSFVKLILKASESAHDVLLIELNGTADPVPLQESFTLLESKFCLRPRWQVCVIDARHFGKRGYFNDLEELQLETASHYYISWDNTLTDSELKILEDEIKEINSDATRATAASLADALSQTIKNSPRHALAVQQPNSSGQELAKPILATSVKGKNNERHKLAHAFTGCQIIIPEPVEAFSVVDWLRALPTSVIRAKALLILESDPDKRYLYERVGSFISPDPISGINNSEAPCSGIFIGADIDPLEILRISQEILHPDCLFPE</sequence>
<reference evidence="2 3" key="1">
    <citation type="submission" date="2016-12" db="EMBL/GenBank/DDBJ databases">
        <title>Study of bacterial adaptation to deep sea.</title>
        <authorList>
            <person name="Song J."/>
            <person name="Yoshizawa S."/>
            <person name="Kogure K."/>
        </authorList>
    </citation>
    <scope>NUCLEOTIDE SEQUENCE [LARGE SCALE GENOMIC DNA]</scope>
    <source>
        <strain evidence="2 3">SAORIC-165</strain>
    </source>
</reference>
<dbReference type="Proteomes" id="UP000239907">
    <property type="component" value="Unassembled WGS sequence"/>
</dbReference>
<dbReference type="AlphaFoldDB" id="A0A2S7TYJ4"/>
<dbReference type="GO" id="GO:0005737">
    <property type="term" value="C:cytoplasm"/>
    <property type="evidence" value="ECO:0007669"/>
    <property type="project" value="TreeGrafter"/>
</dbReference>
<dbReference type="InterPro" id="IPR051316">
    <property type="entry name" value="Zinc-reg_GTPase_activator"/>
</dbReference>
<dbReference type="Gene3D" id="3.40.50.300">
    <property type="entry name" value="P-loop containing nucleotide triphosphate hydrolases"/>
    <property type="match status" value="1"/>
</dbReference>
<dbReference type="EMBL" id="MQWA01000001">
    <property type="protein sequence ID" value="PQJ27828.1"/>
    <property type="molecule type" value="Genomic_DNA"/>
</dbReference>
<feature type="domain" description="CobW/HypB/UreG nucleotide-binding" evidence="1">
    <location>
        <begin position="21"/>
        <end position="193"/>
    </location>
</feature>
<dbReference type="SUPFAM" id="SSF90002">
    <property type="entry name" value="Hypothetical protein YjiA, C-terminal domain"/>
    <property type="match status" value="1"/>
</dbReference>
<dbReference type="PANTHER" id="PTHR13748">
    <property type="entry name" value="COBW-RELATED"/>
    <property type="match status" value="1"/>
</dbReference>
<dbReference type="PANTHER" id="PTHR13748:SF62">
    <property type="entry name" value="COBW DOMAIN-CONTAINING PROTEIN"/>
    <property type="match status" value="1"/>
</dbReference>
<dbReference type="Pfam" id="PF02492">
    <property type="entry name" value="cobW"/>
    <property type="match status" value="1"/>
</dbReference>
<evidence type="ECO:0000259" key="1">
    <source>
        <dbReference type="Pfam" id="PF02492"/>
    </source>
</evidence>
<keyword evidence="3" id="KW-1185">Reference proteome</keyword>
<gene>
    <name evidence="2" type="ORF">BSZ32_04490</name>
</gene>
<accession>A0A2S7TYJ4</accession>
<protein>
    <recommendedName>
        <fullName evidence="1">CobW/HypB/UreG nucleotide-binding domain-containing protein</fullName>
    </recommendedName>
</protein>
<dbReference type="SUPFAM" id="SSF52540">
    <property type="entry name" value="P-loop containing nucleoside triphosphate hydrolases"/>
    <property type="match status" value="1"/>
</dbReference>
<evidence type="ECO:0000313" key="2">
    <source>
        <dbReference type="EMBL" id="PQJ27828.1"/>
    </source>
</evidence>
<dbReference type="InterPro" id="IPR003495">
    <property type="entry name" value="CobW/HypB/UreG_nucleotide-bd"/>
</dbReference>